<dbReference type="InterPro" id="IPR006914">
    <property type="entry name" value="VENN_dom"/>
</dbReference>
<keyword evidence="4" id="KW-0843">Virulence</keyword>
<dbReference type="Pfam" id="PF04829">
    <property type="entry name" value="PT-VENN"/>
    <property type="match status" value="1"/>
</dbReference>
<comment type="subcellular location">
    <subcellularLocation>
        <location evidence="1">Target cell</location>
        <location evidence="1">Target cell cytoplasm</location>
    </subcellularLocation>
</comment>
<name>A0ABS5T024_9GAMM</name>
<evidence type="ECO:0000313" key="7">
    <source>
        <dbReference type="EMBL" id="MBT0725707.1"/>
    </source>
</evidence>
<reference evidence="7 8" key="1">
    <citation type="submission" date="2020-04" db="EMBL/GenBank/DDBJ databases">
        <title>Genome sequencing of Rosenbergiella species.</title>
        <authorList>
            <person name="Alvarez-Perez S."/>
            <person name="Lievens B."/>
        </authorList>
    </citation>
    <scope>NUCLEOTIDE SEQUENCE [LARGE SCALE GENOMIC DNA]</scope>
    <source>
        <strain evidence="7 8">S61</strain>
    </source>
</reference>
<gene>
    <name evidence="7" type="ORF">HH682_15070</name>
</gene>
<accession>A0ABS5T024</accession>
<dbReference type="RefSeq" id="WP_250318726.1">
    <property type="nucleotide sequence ID" value="NZ_JABBFR010000039.1"/>
</dbReference>
<sequence length="273" mass="29217">GGDTASAVSGMQTGKVTVENNSLGDIAQAQSEGKTVEQKAGEYVEAENERYKKANCGGMSAEACSVKMYTERREALKNTLSTGADFLPIIGTIKSAAEAQSALDYLNVAASLIPGERVASGVLKAAEKALVKGDVTEASKLINKASDEIKVKWVDENASMSQRARDYNDSASGARSNIETQKGQAPSIDRVDANGLNKPVRFDGVDGNVMIDRKISVVTTQKAKDQAIRQSEALKNNGMTGRWEVPTQAQANRAQKMFDELGIKNIEVKVVNE</sequence>
<feature type="region of interest" description="Disordered" evidence="5">
    <location>
        <begin position="164"/>
        <end position="193"/>
    </location>
</feature>
<evidence type="ECO:0000256" key="3">
    <source>
        <dbReference type="ARBA" id="ARBA00022913"/>
    </source>
</evidence>
<evidence type="ECO:0000256" key="2">
    <source>
        <dbReference type="ARBA" id="ARBA00022656"/>
    </source>
</evidence>
<comment type="caution">
    <text evidence="7">The sequence shown here is derived from an EMBL/GenBank/DDBJ whole genome shotgun (WGS) entry which is preliminary data.</text>
</comment>
<feature type="domain" description="VENN motif-containing" evidence="6">
    <location>
        <begin position="1"/>
        <end position="25"/>
    </location>
</feature>
<dbReference type="EMBL" id="JABBFR010000039">
    <property type="protein sequence ID" value="MBT0725707.1"/>
    <property type="molecule type" value="Genomic_DNA"/>
</dbReference>
<evidence type="ECO:0000256" key="4">
    <source>
        <dbReference type="ARBA" id="ARBA00023026"/>
    </source>
</evidence>
<protein>
    <submittedName>
        <fullName evidence="7">VENN motif pre-toxin domain-containing protein</fullName>
    </submittedName>
</protein>
<dbReference type="Proteomes" id="UP000790096">
    <property type="component" value="Unassembled WGS sequence"/>
</dbReference>
<keyword evidence="8" id="KW-1185">Reference proteome</keyword>
<proteinExistence type="predicted"/>
<evidence type="ECO:0000256" key="5">
    <source>
        <dbReference type="SAM" id="MobiDB-lite"/>
    </source>
</evidence>
<organism evidence="7 8">
    <name type="scientific">Rosenbergiella gaditana</name>
    <dbReference type="NCBI Taxonomy" id="2726987"/>
    <lineage>
        <taxon>Bacteria</taxon>
        <taxon>Pseudomonadati</taxon>
        <taxon>Pseudomonadota</taxon>
        <taxon>Gammaproteobacteria</taxon>
        <taxon>Enterobacterales</taxon>
        <taxon>Erwiniaceae</taxon>
        <taxon>Rosenbergiella</taxon>
    </lineage>
</organism>
<evidence type="ECO:0000313" key="8">
    <source>
        <dbReference type="Proteomes" id="UP000790096"/>
    </source>
</evidence>
<keyword evidence="2" id="KW-0800">Toxin</keyword>
<feature type="non-terminal residue" evidence="7">
    <location>
        <position position="1"/>
    </location>
</feature>
<evidence type="ECO:0000259" key="6">
    <source>
        <dbReference type="Pfam" id="PF04829"/>
    </source>
</evidence>
<evidence type="ECO:0000256" key="1">
    <source>
        <dbReference type="ARBA" id="ARBA00004219"/>
    </source>
</evidence>
<feature type="compositionally biased region" description="Polar residues" evidence="5">
    <location>
        <begin position="169"/>
        <end position="184"/>
    </location>
</feature>
<keyword evidence="3" id="KW-1266">Target cell cytoplasm</keyword>